<dbReference type="InterPro" id="IPR036520">
    <property type="entry name" value="UPF0759_sf"/>
</dbReference>
<keyword evidence="2" id="KW-1185">Reference proteome</keyword>
<evidence type="ECO:0000313" key="1">
    <source>
        <dbReference type="EMBL" id="MBT1072965.1"/>
    </source>
</evidence>
<comment type="caution">
    <text evidence="1">The sequence shown here is derived from an EMBL/GenBank/DDBJ whole genome shotgun (WGS) entry which is preliminary data.</text>
</comment>
<protein>
    <submittedName>
        <fullName evidence="1">DUF72 domain-containing protein</fullName>
    </submittedName>
</protein>
<dbReference type="SUPFAM" id="SSF117396">
    <property type="entry name" value="TM1631-like"/>
    <property type="match status" value="1"/>
</dbReference>
<dbReference type="PANTHER" id="PTHR30348">
    <property type="entry name" value="UNCHARACTERIZED PROTEIN YECE"/>
    <property type="match status" value="1"/>
</dbReference>
<reference evidence="1 2" key="1">
    <citation type="submission" date="2021-05" db="EMBL/GenBank/DDBJ databases">
        <title>The draft genome of Geobacter chapellei DSM 13688.</title>
        <authorList>
            <person name="Xu Z."/>
            <person name="Masuda Y."/>
            <person name="Itoh H."/>
            <person name="Senoo K."/>
        </authorList>
    </citation>
    <scope>NUCLEOTIDE SEQUENCE [LARGE SCALE GENOMIC DNA]</scope>
    <source>
        <strain evidence="1 2">DSM 13688</strain>
    </source>
</reference>
<sequence length="240" mass="28315">MNLYVGTSGYSYKEWKGRFYPEKLPDKQMLHFYGEHFRTVEINNTFHRMPRVSVLEGWAEKVPADFRFVLKAPQRITHIQRLQDVDDSVSYLLEVSSVLKERLGPLLFQLPPGLKKDLPRLGDFLALFPPQVRVAFEFRHQSWFDDDVFSLLHDHQAVLCIAEAENNLEVPFVATGRWGYLRLRRPDYGDEELKAWVERVREQEWEDVFVFFKHEDEARGPEMARRFLELITAPKGFGNL</sequence>
<dbReference type="Proteomes" id="UP000784128">
    <property type="component" value="Unassembled WGS sequence"/>
</dbReference>
<evidence type="ECO:0000313" key="2">
    <source>
        <dbReference type="Proteomes" id="UP000784128"/>
    </source>
</evidence>
<proteinExistence type="predicted"/>
<dbReference type="PANTHER" id="PTHR30348:SF4">
    <property type="entry name" value="DUF72 DOMAIN-CONTAINING PROTEIN"/>
    <property type="match status" value="1"/>
</dbReference>
<name>A0ABS5UBA3_9BACT</name>
<dbReference type="InterPro" id="IPR002763">
    <property type="entry name" value="DUF72"/>
</dbReference>
<dbReference type="Gene3D" id="3.20.20.410">
    <property type="entry name" value="Protein of unknown function UPF0759"/>
    <property type="match status" value="1"/>
</dbReference>
<dbReference type="Pfam" id="PF01904">
    <property type="entry name" value="DUF72"/>
    <property type="match status" value="1"/>
</dbReference>
<accession>A0ABS5UBA3</accession>
<gene>
    <name evidence="1" type="ORF">KJB30_14310</name>
</gene>
<organism evidence="1 2">
    <name type="scientific">Pelotalea chapellei</name>
    <dbReference type="NCBI Taxonomy" id="44671"/>
    <lineage>
        <taxon>Bacteria</taxon>
        <taxon>Pseudomonadati</taxon>
        <taxon>Thermodesulfobacteriota</taxon>
        <taxon>Desulfuromonadia</taxon>
        <taxon>Geobacterales</taxon>
        <taxon>Geobacteraceae</taxon>
        <taxon>Pelotalea</taxon>
    </lineage>
</organism>
<dbReference type="RefSeq" id="WP_214300516.1">
    <property type="nucleotide sequence ID" value="NZ_JAHDYS010000015.1"/>
</dbReference>
<dbReference type="EMBL" id="JAHDYS010000015">
    <property type="protein sequence ID" value="MBT1072965.1"/>
    <property type="molecule type" value="Genomic_DNA"/>
</dbReference>